<feature type="domain" description="HTH tetR-type" evidence="5">
    <location>
        <begin position="3"/>
        <end position="63"/>
    </location>
</feature>
<organism evidence="6 7">
    <name type="scientific">Mycolicibacterium sphagni</name>
    <dbReference type="NCBI Taxonomy" id="1786"/>
    <lineage>
        <taxon>Bacteria</taxon>
        <taxon>Bacillati</taxon>
        <taxon>Actinomycetota</taxon>
        <taxon>Actinomycetes</taxon>
        <taxon>Mycobacteriales</taxon>
        <taxon>Mycobacteriaceae</taxon>
        <taxon>Mycolicibacterium</taxon>
    </lineage>
</organism>
<keyword evidence="7" id="KW-1185">Reference proteome</keyword>
<dbReference type="InterPro" id="IPR009057">
    <property type="entry name" value="Homeodomain-like_sf"/>
</dbReference>
<dbReference type="EMBL" id="VBSB01000009">
    <property type="protein sequence ID" value="NTY60931.1"/>
    <property type="molecule type" value="Genomic_DNA"/>
</dbReference>
<dbReference type="Proteomes" id="UP000708347">
    <property type="component" value="Unassembled WGS sequence"/>
</dbReference>
<name>A0ABX2K1G6_9MYCO</name>
<feature type="DNA-binding region" description="H-T-H motif" evidence="4">
    <location>
        <begin position="26"/>
        <end position="45"/>
    </location>
</feature>
<dbReference type="Pfam" id="PF00440">
    <property type="entry name" value="TetR_N"/>
    <property type="match status" value="1"/>
</dbReference>
<gene>
    <name evidence="6" type="ORF">FEG63_15400</name>
</gene>
<dbReference type="InterPro" id="IPR001647">
    <property type="entry name" value="HTH_TetR"/>
</dbReference>
<dbReference type="PROSITE" id="PS50977">
    <property type="entry name" value="HTH_TETR_2"/>
    <property type="match status" value="1"/>
</dbReference>
<evidence type="ECO:0000313" key="6">
    <source>
        <dbReference type="EMBL" id="NTY60931.1"/>
    </source>
</evidence>
<dbReference type="RefSeq" id="WP_174398738.1">
    <property type="nucleotide sequence ID" value="NZ_VBSB01000009.1"/>
</dbReference>
<evidence type="ECO:0000259" key="5">
    <source>
        <dbReference type="PROSITE" id="PS50977"/>
    </source>
</evidence>
<evidence type="ECO:0000313" key="7">
    <source>
        <dbReference type="Proteomes" id="UP000708347"/>
    </source>
</evidence>
<reference evidence="6 7" key="1">
    <citation type="submission" date="2019-05" db="EMBL/GenBank/DDBJ databases">
        <title>Mycolicibacterium sphagni ENV482 genome assembly.</title>
        <authorList>
            <person name="Chen W."/>
            <person name="Faulkner N.W."/>
            <person name="Hyman M.R."/>
        </authorList>
    </citation>
    <scope>NUCLEOTIDE SEQUENCE [LARGE SCALE GENOMIC DNA]</scope>
    <source>
        <strain evidence="6 7">ENV482</strain>
    </source>
</reference>
<keyword evidence="1" id="KW-0805">Transcription regulation</keyword>
<evidence type="ECO:0000256" key="1">
    <source>
        <dbReference type="ARBA" id="ARBA00023015"/>
    </source>
</evidence>
<dbReference type="Gene3D" id="1.10.357.10">
    <property type="entry name" value="Tetracycline Repressor, domain 2"/>
    <property type="match status" value="1"/>
</dbReference>
<evidence type="ECO:0000256" key="2">
    <source>
        <dbReference type="ARBA" id="ARBA00023125"/>
    </source>
</evidence>
<proteinExistence type="predicted"/>
<accession>A0ABX2K1G6</accession>
<dbReference type="PANTHER" id="PTHR30055:SF234">
    <property type="entry name" value="HTH-TYPE TRANSCRIPTIONAL REGULATOR BETI"/>
    <property type="match status" value="1"/>
</dbReference>
<dbReference type="InterPro" id="IPR050109">
    <property type="entry name" value="HTH-type_TetR-like_transc_reg"/>
</dbReference>
<keyword evidence="3" id="KW-0804">Transcription</keyword>
<comment type="caution">
    <text evidence="6">The sequence shown here is derived from an EMBL/GenBank/DDBJ whole genome shotgun (WGS) entry which is preliminary data.</text>
</comment>
<keyword evidence="2 4" id="KW-0238">DNA-binding</keyword>
<sequence length="194" mass="20988">MTDVDRDAIVDTALALFVERGYGSTTPADIASVLGLQPGVITAEFPDKESFIFAVVDAMFAAVFEELTKASQEQDLVESLLAAHQSAVGRIIAGEGPVPLLRMHRMGRVIATNPAVAQAVSVHRKRVLAHGLADQRGIAQDDPQISKAVTVWSAIMASTHAAAIHDQDEPDPFATDLTTRRLDRTYHLVRRVQP</sequence>
<dbReference type="PANTHER" id="PTHR30055">
    <property type="entry name" value="HTH-TYPE TRANSCRIPTIONAL REGULATOR RUTR"/>
    <property type="match status" value="1"/>
</dbReference>
<protein>
    <submittedName>
        <fullName evidence="6">TetR/AcrR family transcriptional regulator</fullName>
    </submittedName>
</protein>
<evidence type="ECO:0000256" key="4">
    <source>
        <dbReference type="PROSITE-ProRule" id="PRU00335"/>
    </source>
</evidence>
<evidence type="ECO:0000256" key="3">
    <source>
        <dbReference type="ARBA" id="ARBA00023163"/>
    </source>
</evidence>
<dbReference type="SUPFAM" id="SSF46689">
    <property type="entry name" value="Homeodomain-like"/>
    <property type="match status" value="1"/>
</dbReference>